<name>A0ABW8TEA2_9CLOT</name>
<evidence type="ECO:0000313" key="5">
    <source>
        <dbReference type="EMBL" id="MFL0250532.1"/>
    </source>
</evidence>
<dbReference type="InterPro" id="IPR029056">
    <property type="entry name" value="Ribokinase-like"/>
</dbReference>
<dbReference type="Proteomes" id="UP001623592">
    <property type="component" value="Unassembled WGS sequence"/>
</dbReference>
<evidence type="ECO:0000256" key="2">
    <source>
        <dbReference type="ARBA" id="ARBA00022679"/>
    </source>
</evidence>
<evidence type="ECO:0000259" key="4">
    <source>
        <dbReference type="Pfam" id="PF00294"/>
    </source>
</evidence>
<reference evidence="5 6" key="1">
    <citation type="submission" date="2024-11" db="EMBL/GenBank/DDBJ databases">
        <authorList>
            <person name="Heng Y.C."/>
            <person name="Lim A.C.H."/>
            <person name="Lee J.K.Y."/>
            <person name="Kittelmann S."/>
        </authorList>
    </citation>
    <scope>NUCLEOTIDE SEQUENCE [LARGE SCALE GENOMIC DNA]</scope>
    <source>
        <strain evidence="5 6">WILCCON 0114</strain>
    </source>
</reference>
<dbReference type="InterPro" id="IPR050306">
    <property type="entry name" value="PfkB_Carbo_kinase"/>
</dbReference>
<evidence type="ECO:0000256" key="3">
    <source>
        <dbReference type="ARBA" id="ARBA00022777"/>
    </source>
</evidence>
<comment type="similarity">
    <text evidence="1">Belongs to the carbohydrate kinase PfkB family.</text>
</comment>
<accession>A0ABW8TEA2</accession>
<evidence type="ECO:0000256" key="1">
    <source>
        <dbReference type="ARBA" id="ARBA00010688"/>
    </source>
</evidence>
<dbReference type="InterPro" id="IPR011611">
    <property type="entry name" value="PfkB_dom"/>
</dbReference>
<dbReference type="EMBL" id="JBJIAA010000006">
    <property type="protein sequence ID" value="MFL0250532.1"/>
    <property type="molecule type" value="Genomic_DNA"/>
</dbReference>
<dbReference type="Gene3D" id="3.40.1190.20">
    <property type="match status" value="1"/>
</dbReference>
<comment type="caution">
    <text evidence="5">The sequence shown here is derived from an EMBL/GenBank/DDBJ whole genome shotgun (WGS) entry which is preliminary data.</text>
</comment>
<keyword evidence="6" id="KW-1185">Reference proteome</keyword>
<organism evidence="5 6">
    <name type="scientific">Clostridium neuense</name>
    <dbReference type="NCBI Taxonomy" id="1728934"/>
    <lineage>
        <taxon>Bacteria</taxon>
        <taxon>Bacillati</taxon>
        <taxon>Bacillota</taxon>
        <taxon>Clostridia</taxon>
        <taxon>Eubacteriales</taxon>
        <taxon>Clostridiaceae</taxon>
        <taxon>Clostridium</taxon>
    </lineage>
</organism>
<feature type="domain" description="Carbohydrate kinase PfkB" evidence="4">
    <location>
        <begin position="20"/>
        <end position="271"/>
    </location>
</feature>
<gene>
    <name evidence="5" type="ORF">ACJDT4_08870</name>
</gene>
<dbReference type="Pfam" id="PF00294">
    <property type="entry name" value="PfkB"/>
    <property type="match status" value="1"/>
</dbReference>
<proteinExistence type="inferred from homology"/>
<keyword evidence="3 5" id="KW-0418">Kinase</keyword>
<evidence type="ECO:0000313" key="6">
    <source>
        <dbReference type="Proteomes" id="UP001623592"/>
    </source>
</evidence>
<protein>
    <submittedName>
        <fullName evidence="5">PfkB family carbohydrate kinase</fullName>
    </submittedName>
</protein>
<keyword evidence="2" id="KW-0808">Transferase</keyword>
<dbReference type="GO" id="GO:0016301">
    <property type="term" value="F:kinase activity"/>
    <property type="evidence" value="ECO:0007669"/>
    <property type="project" value="UniProtKB-KW"/>
</dbReference>
<dbReference type="PANTHER" id="PTHR43085:SF41">
    <property type="entry name" value="FRUCTOSELYSINE 6-KINASE"/>
    <property type="match status" value="1"/>
</dbReference>
<dbReference type="RefSeq" id="WP_406787197.1">
    <property type="nucleotide sequence ID" value="NZ_JBJIAA010000006.1"/>
</dbReference>
<dbReference type="PANTHER" id="PTHR43085">
    <property type="entry name" value="HEXOKINASE FAMILY MEMBER"/>
    <property type="match status" value="1"/>
</dbReference>
<dbReference type="SUPFAM" id="SSF53613">
    <property type="entry name" value="Ribokinase-like"/>
    <property type="match status" value="1"/>
</dbReference>
<sequence length="284" mass="31755">MKVVGFGDNVVDRYINKNIMFPGGNAVNFAVYAKKSNVNSAYLGLFGDDAEGKYIKYVLNDLGVDISHCSEINGATTEHCDVNIINGDRVFISDDLRETKVRPIVLSNSEIEYLKEFDLIHSGCYAGVEKEIAKLKDLSSIISFDFSVEDEFRSSEYLKQICPYIDFALFSCEHLSINEIKKFQQKVHNIGVKYVLSTMGVNGQLLYDGENFYEGLVEKITPLDTMGAGDSFFTSFLMSLLNDGWKKNVKLTEDQISNAFKVAAKFSAKVCMINGAFDYGTKII</sequence>